<keyword evidence="2" id="KW-0813">Transport</keyword>
<feature type="repeat" description="CHCR" evidence="9">
    <location>
        <begin position="388"/>
        <end position="542"/>
    </location>
</feature>
<proteinExistence type="inferred from homology"/>
<dbReference type="InterPro" id="IPR016528">
    <property type="entry name" value="VPS11"/>
</dbReference>
<keyword evidence="7 8" id="KW-0472">Membrane</keyword>
<evidence type="ECO:0000259" key="11">
    <source>
        <dbReference type="Pfam" id="PF23341"/>
    </source>
</evidence>
<comment type="similarity">
    <text evidence="8">Belongs to the VPS11 family.</text>
</comment>
<evidence type="ECO:0000256" key="4">
    <source>
        <dbReference type="ARBA" id="ARBA00022771"/>
    </source>
</evidence>
<keyword evidence="13" id="KW-1185">Reference proteome</keyword>
<evidence type="ECO:0000313" key="12">
    <source>
        <dbReference type="EMBL" id="KAK9827735.1"/>
    </source>
</evidence>
<dbReference type="GO" id="GO:0009705">
    <property type="term" value="C:plant-type vacuole membrane"/>
    <property type="evidence" value="ECO:0007669"/>
    <property type="project" value="UniProtKB-UniRule"/>
</dbReference>
<keyword evidence="5" id="KW-0862">Zinc</keyword>
<dbReference type="CDD" id="cd16688">
    <property type="entry name" value="RING-H2_Vps11"/>
    <property type="match status" value="1"/>
</dbReference>
<dbReference type="GO" id="GO:0006904">
    <property type="term" value="P:vesicle docking involved in exocytosis"/>
    <property type="evidence" value="ECO:0007669"/>
    <property type="project" value="TreeGrafter"/>
</dbReference>
<dbReference type="Pfam" id="PF12451">
    <property type="entry name" value="VPS11_C"/>
    <property type="match status" value="1"/>
</dbReference>
<evidence type="ECO:0000259" key="10">
    <source>
        <dbReference type="Pfam" id="PF12451"/>
    </source>
</evidence>
<dbReference type="Pfam" id="PF23341">
    <property type="entry name" value="PEP5_VPS11_N"/>
    <property type="match status" value="1"/>
</dbReference>
<dbReference type="SUPFAM" id="SSF69322">
    <property type="entry name" value="Tricorn protease domain 2"/>
    <property type="match status" value="1"/>
</dbReference>
<evidence type="ECO:0000256" key="2">
    <source>
        <dbReference type="ARBA" id="ARBA00022448"/>
    </source>
</evidence>
<dbReference type="InterPro" id="IPR057308">
    <property type="entry name" value="CHCR_PEP5_VPS11"/>
</dbReference>
<dbReference type="GO" id="GO:0007032">
    <property type="term" value="P:endosome organization"/>
    <property type="evidence" value="ECO:0007669"/>
    <property type="project" value="TreeGrafter"/>
</dbReference>
<keyword evidence="8" id="KW-0926">Vacuole</keyword>
<accession>A0AAW1R2F9</accession>
<gene>
    <name evidence="12" type="ORF">WJX81_007298</name>
</gene>
<dbReference type="InterPro" id="IPR015943">
    <property type="entry name" value="WD40/YVTN_repeat-like_dom_sf"/>
</dbReference>
<feature type="repeat" description="CHCR" evidence="9">
    <location>
        <begin position="557"/>
        <end position="734"/>
    </location>
</feature>
<dbReference type="GO" id="GO:0048284">
    <property type="term" value="P:organelle fusion"/>
    <property type="evidence" value="ECO:0007669"/>
    <property type="project" value="TreeGrafter"/>
</dbReference>
<dbReference type="PIRSF" id="PIRSF007860">
    <property type="entry name" value="VPS11"/>
    <property type="match status" value="1"/>
</dbReference>
<keyword evidence="3" id="KW-0479">Metal-binding</keyword>
<evidence type="ECO:0000256" key="6">
    <source>
        <dbReference type="ARBA" id="ARBA00022927"/>
    </source>
</evidence>
<comment type="subcellular location">
    <subcellularLocation>
        <location evidence="1">Endomembrane system</location>
        <topology evidence="1">Peripheral membrane protein</topology>
    </subcellularLocation>
    <subcellularLocation>
        <location evidence="8">Vacuole membrane</location>
        <topology evidence="8">Peripheral membrane protein</topology>
    </subcellularLocation>
    <subcellularLocation>
        <location evidence="8">Prevacuolar compartment membrane</location>
        <topology evidence="8">Peripheral membrane protein</topology>
    </subcellularLocation>
</comment>
<sequence length="911" mass="98316">MSLGWKRFTFFEREERKDHAVPDNATCSAGNAEHLVFGCSDGQVVVLDRTFAQHLVFPAHQRHVYSVFLVEKHKVLATLGREDASAGSASLKLWGLDGVRAGGAPACQRTLRCFAPAGKTAEAEVLAAALHTDAWPQLTLALGLANGQVLVLRAEAGRDKVQRAMLGSRGEGGEPSEITGLGFRGEDSNVYLYAVSRHQTAVYNLRTNSKTVLDEMGAERGATALDAGGQLVVARPEAVYFYTPDGRGPCFVFEGEKRHLGWLRHYLVAATRGGQPGTAGGAASAALHLYDLRNKLVAASLPLPEEPRQVVCAWGLVVVAAADGAVACLREKPLAAKLDLLHAKSLYLVALNLAQSEQAEPSVVAEIQRRYGDHLYAKHDYDGAVAQYAATIGSLEPSYVIRKFLDAQRIHNLTAYLEALHARGLANADHTTLLLNCYTKLKDVAKLDAFLRGAGAADGCGALPFDVETAVKVCRSAGYFEHALAVAQAASEPEWCLEILLEDCHQYDEALDFLRGLPRQQAAAALHCHGKVLVTERPEATTALLMQLCTDAKATGGAGGSGEAGGEWVAKVADFAHLYAERPQALMLLCEFVLNSTRAPPREEALYHTLLQLYLAERLADEPDAEAAAAAQPARREQALELLRRGWPAGDEPRYDPDHALVLCRLAGYRPGLVLLYENMRLFREVLRVHMVAGDHAALIEACVRLGDASRGGDVHLWTEVLEYLGSQDLDCSAQVAEVLGHIEAGGLLPPLVVLQALARNPALKLAVVREYMARALGAEAAAADEDRAAVARYQTETAGMRAEVNELRTQARVFQNSRCALSGAPLELPAVHFLCGHSFNARSLGEGERECPLCAPQFRTILDIRRSLRAGAAEQDKFFTQLKSSSDGFNVIAEFFGRGLLNNTSASAPA</sequence>
<dbReference type="AlphaFoldDB" id="A0AAW1R2F9"/>
<dbReference type="GO" id="GO:0008270">
    <property type="term" value="F:zinc ion binding"/>
    <property type="evidence" value="ECO:0007669"/>
    <property type="project" value="UniProtKB-KW"/>
</dbReference>
<name>A0AAW1R2F9_9CHLO</name>
<protein>
    <recommendedName>
        <fullName evidence="8">Vacuolar protein sorting-associated protein 11 homolog</fullName>
    </recommendedName>
</protein>
<dbReference type="PANTHER" id="PTHR23323">
    <property type="entry name" value="VACUOLAR PROTEIN SORTING-ASSOCIATED PROTEIN"/>
    <property type="match status" value="1"/>
</dbReference>
<dbReference type="EMBL" id="JALJOU010000055">
    <property type="protein sequence ID" value="KAK9827735.1"/>
    <property type="molecule type" value="Genomic_DNA"/>
</dbReference>
<dbReference type="Gene3D" id="2.130.10.10">
    <property type="entry name" value="YVTN repeat-like/Quinoprotein amine dehydrogenase"/>
    <property type="match status" value="1"/>
</dbReference>
<evidence type="ECO:0000256" key="8">
    <source>
        <dbReference type="PIRNR" id="PIRNR007860"/>
    </source>
</evidence>
<dbReference type="GO" id="GO:0007033">
    <property type="term" value="P:vacuole organization"/>
    <property type="evidence" value="ECO:0007669"/>
    <property type="project" value="TreeGrafter"/>
</dbReference>
<organism evidence="12 13">
    <name type="scientific">Elliptochloris bilobata</name>
    <dbReference type="NCBI Taxonomy" id="381761"/>
    <lineage>
        <taxon>Eukaryota</taxon>
        <taxon>Viridiplantae</taxon>
        <taxon>Chlorophyta</taxon>
        <taxon>core chlorophytes</taxon>
        <taxon>Trebouxiophyceae</taxon>
        <taxon>Trebouxiophyceae incertae sedis</taxon>
        <taxon>Elliptochloris clade</taxon>
        <taxon>Elliptochloris</taxon>
    </lineage>
</organism>
<evidence type="ECO:0000256" key="9">
    <source>
        <dbReference type="PROSITE-ProRule" id="PRU01006"/>
    </source>
</evidence>
<evidence type="ECO:0000256" key="3">
    <source>
        <dbReference type="ARBA" id="ARBA00022723"/>
    </source>
</evidence>
<keyword evidence="4" id="KW-0863">Zinc-finger</keyword>
<dbReference type="GO" id="GO:0030897">
    <property type="term" value="C:HOPS complex"/>
    <property type="evidence" value="ECO:0007669"/>
    <property type="project" value="UniProtKB-UniRule"/>
</dbReference>
<dbReference type="PROSITE" id="PS50236">
    <property type="entry name" value="CHCR"/>
    <property type="match status" value="2"/>
</dbReference>
<dbReference type="InterPro" id="IPR000547">
    <property type="entry name" value="Clathrin_H-chain/VPS_repeat"/>
</dbReference>
<comment type="function">
    <text evidence="8">Involved in regulating membrane fusion at the tonoplast and the prevacuolar compartment.</text>
</comment>
<dbReference type="Pfam" id="PF23356">
    <property type="entry name" value="TPR_PEP5_VPS11"/>
    <property type="match status" value="1"/>
</dbReference>
<comment type="subunit">
    <text evidence="8">Core component of at least two putative endosomal tethering complexes, the homotypic fusion and vacuole protein sorting (HOPS) complex and the class C core vacuole/endosome tethering (CORVET) complex.</text>
</comment>
<feature type="domain" description="PEP5/VPS11 N-terminal" evidence="11">
    <location>
        <begin position="5"/>
        <end position="331"/>
    </location>
</feature>
<dbReference type="GO" id="GO:0033263">
    <property type="term" value="C:CORVET complex"/>
    <property type="evidence" value="ECO:0007669"/>
    <property type="project" value="UniProtKB-UniRule"/>
</dbReference>
<reference evidence="12 13" key="1">
    <citation type="journal article" date="2024" name="Nat. Commun.">
        <title>Phylogenomics reveals the evolutionary origins of lichenization in chlorophyte algae.</title>
        <authorList>
            <person name="Puginier C."/>
            <person name="Libourel C."/>
            <person name="Otte J."/>
            <person name="Skaloud P."/>
            <person name="Haon M."/>
            <person name="Grisel S."/>
            <person name="Petersen M."/>
            <person name="Berrin J.G."/>
            <person name="Delaux P.M."/>
            <person name="Dal Grande F."/>
            <person name="Keller J."/>
        </authorList>
    </citation>
    <scope>NUCLEOTIDE SEQUENCE [LARGE SCALE GENOMIC DNA]</scope>
    <source>
        <strain evidence="12 13">SAG 245.80</strain>
    </source>
</reference>
<keyword evidence="6" id="KW-0653">Protein transport</keyword>
<evidence type="ECO:0000256" key="7">
    <source>
        <dbReference type="ARBA" id="ARBA00023136"/>
    </source>
</evidence>
<dbReference type="GO" id="GO:0030674">
    <property type="term" value="F:protein-macromolecule adaptor activity"/>
    <property type="evidence" value="ECO:0007669"/>
    <property type="project" value="TreeGrafter"/>
</dbReference>
<dbReference type="InterPro" id="IPR024763">
    <property type="entry name" value="VPS11_C"/>
</dbReference>
<dbReference type="GO" id="GO:0006886">
    <property type="term" value="P:intracellular protein transport"/>
    <property type="evidence" value="ECO:0007669"/>
    <property type="project" value="UniProtKB-UniRule"/>
</dbReference>
<evidence type="ECO:0000313" key="13">
    <source>
        <dbReference type="Proteomes" id="UP001445335"/>
    </source>
</evidence>
<dbReference type="Proteomes" id="UP001445335">
    <property type="component" value="Unassembled WGS sequence"/>
</dbReference>
<dbReference type="InterPro" id="IPR057307">
    <property type="entry name" value="PEP5_VPS11_N"/>
</dbReference>
<evidence type="ECO:0000256" key="1">
    <source>
        <dbReference type="ARBA" id="ARBA00004184"/>
    </source>
</evidence>
<comment type="caution">
    <text evidence="12">The sequence shown here is derived from an EMBL/GenBank/DDBJ whole genome shotgun (WGS) entry which is preliminary data.</text>
</comment>
<evidence type="ECO:0000256" key="5">
    <source>
        <dbReference type="ARBA" id="ARBA00022833"/>
    </source>
</evidence>
<feature type="domain" description="Vacuolar protein sorting protein 11 C-terminal" evidence="10">
    <location>
        <begin position="860"/>
        <end position="903"/>
    </location>
</feature>
<dbReference type="PANTHER" id="PTHR23323:SF24">
    <property type="entry name" value="VACUOLAR PROTEIN SORTING-ASSOCIATED PROTEIN 11 HOMOLOG"/>
    <property type="match status" value="1"/>
</dbReference>